<organism evidence="9 10">
    <name type="scientific">Salinarimonas ramus</name>
    <dbReference type="NCBI Taxonomy" id="690164"/>
    <lineage>
        <taxon>Bacteria</taxon>
        <taxon>Pseudomonadati</taxon>
        <taxon>Pseudomonadota</taxon>
        <taxon>Alphaproteobacteria</taxon>
        <taxon>Hyphomicrobiales</taxon>
        <taxon>Salinarimonadaceae</taxon>
        <taxon>Salinarimonas</taxon>
    </lineage>
</organism>
<keyword evidence="5 6" id="KW-0408">Iron</keyword>
<evidence type="ECO:0000313" key="9">
    <source>
        <dbReference type="EMBL" id="GGK44850.1"/>
    </source>
</evidence>
<feature type="binding site" description="covalent" evidence="7">
    <location>
        <position position="145"/>
    </location>
    <ligand>
        <name>heme c</name>
        <dbReference type="ChEBI" id="CHEBI:61717"/>
    </ligand>
</feature>
<dbReference type="AlphaFoldDB" id="A0A917V6W0"/>
<dbReference type="GO" id="GO:0020037">
    <property type="term" value="F:heme binding"/>
    <property type="evidence" value="ECO:0007669"/>
    <property type="project" value="InterPro"/>
</dbReference>
<name>A0A917V6W0_9HYPH</name>
<accession>A0A917V6W0</accession>
<dbReference type="GO" id="GO:0009055">
    <property type="term" value="F:electron transfer activity"/>
    <property type="evidence" value="ECO:0007669"/>
    <property type="project" value="InterPro"/>
</dbReference>
<evidence type="ECO:0000256" key="7">
    <source>
        <dbReference type="PIRSR" id="PIRSR000027-2"/>
    </source>
</evidence>
<evidence type="ECO:0000256" key="3">
    <source>
        <dbReference type="ARBA" id="ARBA00022723"/>
    </source>
</evidence>
<evidence type="ECO:0000256" key="6">
    <source>
        <dbReference type="PIRSR" id="PIRSR000027-1"/>
    </source>
</evidence>
<feature type="signal peptide" evidence="8">
    <location>
        <begin position="1"/>
        <end position="29"/>
    </location>
</feature>
<dbReference type="GO" id="GO:0022900">
    <property type="term" value="P:electron transport chain"/>
    <property type="evidence" value="ECO:0007669"/>
    <property type="project" value="InterPro"/>
</dbReference>
<dbReference type="RefSeq" id="WP_188914555.1">
    <property type="nucleotide sequence ID" value="NZ_BMMF01000011.1"/>
</dbReference>
<evidence type="ECO:0000256" key="5">
    <source>
        <dbReference type="ARBA" id="ARBA00023004"/>
    </source>
</evidence>
<evidence type="ECO:0000256" key="8">
    <source>
        <dbReference type="SAM" id="SignalP"/>
    </source>
</evidence>
<dbReference type="InterPro" id="IPR012127">
    <property type="entry name" value="Cyt_c_prime"/>
</dbReference>
<dbReference type="Pfam" id="PF01322">
    <property type="entry name" value="Cytochrom_C_2"/>
    <property type="match status" value="1"/>
</dbReference>
<dbReference type="Gene3D" id="1.20.120.10">
    <property type="entry name" value="Cytochrome c/b562"/>
    <property type="match status" value="1"/>
</dbReference>
<evidence type="ECO:0000256" key="4">
    <source>
        <dbReference type="ARBA" id="ARBA00022982"/>
    </source>
</evidence>
<keyword evidence="10" id="KW-1185">Reference proteome</keyword>
<dbReference type="GO" id="GO:0042597">
    <property type="term" value="C:periplasmic space"/>
    <property type="evidence" value="ECO:0007669"/>
    <property type="project" value="InterPro"/>
</dbReference>
<sequence length="153" mass="16552">MPRMPHLAAAIALASFAAAPLLLGPAAIAQGDPIAERQEIMKGVGDATRTGVQMVRGERDFDLEAARNTFAVYLDASQRMPELFPEGTETGGDTEALPAIWEEKEDFVALFEEFGERAQAGLDDTTDATTFQAALGTATQSCRTCHEQFRMQN</sequence>
<dbReference type="GO" id="GO:0005506">
    <property type="term" value="F:iron ion binding"/>
    <property type="evidence" value="ECO:0007669"/>
    <property type="project" value="InterPro"/>
</dbReference>
<feature type="binding site" description="covalent" evidence="7">
    <location>
        <position position="142"/>
    </location>
    <ligand>
        <name>heme c</name>
        <dbReference type="ChEBI" id="CHEBI:61717"/>
    </ligand>
</feature>
<reference evidence="9 10" key="1">
    <citation type="journal article" date="2014" name="Int. J. Syst. Evol. Microbiol.">
        <title>Complete genome sequence of Corynebacterium casei LMG S-19264T (=DSM 44701T), isolated from a smear-ripened cheese.</title>
        <authorList>
            <consortium name="US DOE Joint Genome Institute (JGI-PGF)"/>
            <person name="Walter F."/>
            <person name="Albersmeier A."/>
            <person name="Kalinowski J."/>
            <person name="Ruckert C."/>
        </authorList>
    </citation>
    <scope>NUCLEOTIDE SEQUENCE [LARGE SCALE GENOMIC DNA]</scope>
    <source>
        <strain evidence="9 10">CGMCC 1.9161</strain>
    </source>
</reference>
<dbReference type="InterPro" id="IPR010980">
    <property type="entry name" value="Cyt_c/b562"/>
</dbReference>
<dbReference type="SUPFAM" id="SSF47175">
    <property type="entry name" value="Cytochromes"/>
    <property type="match status" value="1"/>
</dbReference>
<keyword evidence="2 7" id="KW-0349">Heme</keyword>
<feature type="chain" id="PRO_5037885067" evidence="8">
    <location>
        <begin position="30"/>
        <end position="153"/>
    </location>
</feature>
<dbReference type="InterPro" id="IPR002321">
    <property type="entry name" value="Cyt_c_II"/>
</dbReference>
<keyword evidence="8" id="KW-0732">Signal</keyword>
<dbReference type="Proteomes" id="UP000600449">
    <property type="component" value="Unassembled WGS sequence"/>
</dbReference>
<keyword evidence="3 6" id="KW-0479">Metal-binding</keyword>
<comment type="caution">
    <text evidence="9">The sequence shown here is derived from an EMBL/GenBank/DDBJ whole genome shotgun (WGS) entry which is preliminary data.</text>
</comment>
<keyword evidence="1" id="KW-0813">Transport</keyword>
<evidence type="ECO:0000256" key="1">
    <source>
        <dbReference type="ARBA" id="ARBA00022448"/>
    </source>
</evidence>
<dbReference type="PIRSF" id="PIRSF000027">
    <property type="entry name" value="Cytc_c_prime"/>
    <property type="match status" value="1"/>
</dbReference>
<gene>
    <name evidence="9" type="ORF">GCM10011322_35040</name>
</gene>
<keyword evidence="4" id="KW-0249">Electron transport</keyword>
<evidence type="ECO:0000256" key="2">
    <source>
        <dbReference type="ARBA" id="ARBA00022617"/>
    </source>
</evidence>
<evidence type="ECO:0000313" key="10">
    <source>
        <dbReference type="Proteomes" id="UP000600449"/>
    </source>
</evidence>
<comment type="PTM">
    <text evidence="7">Binds 1 heme group per subunit.</text>
</comment>
<feature type="binding site" description="axial binding residue" evidence="6">
    <location>
        <position position="146"/>
    </location>
    <ligand>
        <name>heme c</name>
        <dbReference type="ChEBI" id="CHEBI:61717"/>
    </ligand>
    <ligandPart>
        <name>Fe</name>
        <dbReference type="ChEBI" id="CHEBI:18248"/>
    </ligandPart>
</feature>
<dbReference type="PROSITE" id="PS51009">
    <property type="entry name" value="CYTCII"/>
    <property type="match status" value="1"/>
</dbReference>
<protein>
    <submittedName>
        <fullName evidence="9">Cytochrome c-556</fullName>
    </submittedName>
</protein>
<proteinExistence type="predicted"/>
<dbReference type="EMBL" id="BMMF01000011">
    <property type="protein sequence ID" value="GGK44850.1"/>
    <property type="molecule type" value="Genomic_DNA"/>
</dbReference>